<comment type="caution">
    <text evidence="3">The sequence shown here is derived from an EMBL/GenBank/DDBJ whole genome shotgun (WGS) entry which is preliminary data.</text>
</comment>
<sequence>MPTDTKSLAARFKEEGNALFVAKKYQAARAKYSEAIKADENSAVLYADRAACSQFLKKYKDAASDAKRATEIDAGYAKGWARLAAAEAHLPGNEQNCVGSWQRAINAMPVENLTPAEAKQKEQYKADWELARTRLREIKISAGQAPWYRALALEEDFRSKGVQGYQSSVWVIGGAWKDWDDGVTKMKALKMVPLGPDVGAAIIGIPGALDNLATALLRDDRISHLAAEGNFLELYSKQVLFEEQQVNAWSSDVPVEQIKAEAVERQLTQGWEATRLAITTTIHSLIVLGFMEPFISGDRDLGLEYIGRALQLVRWGMEEWKDVPQEDKGFIFVGHTARAINSLYIDSYMKACIRESYKHSIEKLYKEAQGLLTELVNAEQVPFSSADPGFILSLSSILLGRTLSVLGYYHVQHATRLRLQGSDDIEALKTHWKKAADAYLEAANGYPQDDEMYLWFLNCAAQNYFLCGTPLRVTLPILEKVRLALPHAMKVWQNSALTKKSGNTAYQACRETEAGLRGCVSSAAGVVA</sequence>
<organism evidence="3 4">
    <name type="scientific">Antrodiella citrinella</name>
    <dbReference type="NCBI Taxonomy" id="2447956"/>
    <lineage>
        <taxon>Eukaryota</taxon>
        <taxon>Fungi</taxon>
        <taxon>Dikarya</taxon>
        <taxon>Basidiomycota</taxon>
        <taxon>Agaricomycotina</taxon>
        <taxon>Agaricomycetes</taxon>
        <taxon>Polyporales</taxon>
        <taxon>Steccherinaceae</taxon>
        <taxon>Antrodiella</taxon>
    </lineage>
</organism>
<dbReference type="GO" id="GO:0072380">
    <property type="term" value="C:TRC complex"/>
    <property type="evidence" value="ECO:0007669"/>
    <property type="project" value="TreeGrafter"/>
</dbReference>
<name>A0A4S4MTE1_9APHY</name>
<dbReference type="InterPro" id="IPR019734">
    <property type="entry name" value="TPR_rpt"/>
</dbReference>
<dbReference type="SUPFAM" id="SSF48452">
    <property type="entry name" value="TPR-like"/>
    <property type="match status" value="1"/>
</dbReference>
<dbReference type="GO" id="GO:0016020">
    <property type="term" value="C:membrane"/>
    <property type="evidence" value="ECO:0007669"/>
    <property type="project" value="TreeGrafter"/>
</dbReference>
<dbReference type="OrthoDB" id="2423701at2759"/>
<evidence type="ECO:0000256" key="2">
    <source>
        <dbReference type="ARBA" id="ARBA00022803"/>
    </source>
</evidence>
<keyword evidence="1" id="KW-0677">Repeat</keyword>
<reference evidence="3 4" key="1">
    <citation type="submission" date="2019-02" db="EMBL/GenBank/DDBJ databases">
        <title>Genome sequencing of the rare red list fungi Antrodiella citrinella (Flaviporus citrinellus).</title>
        <authorList>
            <person name="Buettner E."/>
            <person name="Kellner H."/>
        </authorList>
    </citation>
    <scope>NUCLEOTIDE SEQUENCE [LARGE SCALE GENOMIC DNA]</scope>
    <source>
        <strain evidence="3 4">DSM 108506</strain>
    </source>
</reference>
<dbReference type="GO" id="GO:0006620">
    <property type="term" value="P:post-translational protein targeting to endoplasmic reticulum membrane"/>
    <property type="evidence" value="ECO:0007669"/>
    <property type="project" value="TreeGrafter"/>
</dbReference>
<keyword evidence="4" id="KW-1185">Reference proteome</keyword>
<dbReference type="SMART" id="SM00028">
    <property type="entry name" value="TPR"/>
    <property type="match status" value="2"/>
</dbReference>
<proteinExistence type="predicted"/>
<dbReference type="InterPro" id="IPR011990">
    <property type="entry name" value="TPR-like_helical_dom_sf"/>
</dbReference>
<evidence type="ECO:0000313" key="3">
    <source>
        <dbReference type="EMBL" id="THH28441.1"/>
    </source>
</evidence>
<gene>
    <name evidence="3" type="ORF">EUX98_g5762</name>
</gene>
<evidence type="ECO:0000256" key="1">
    <source>
        <dbReference type="ARBA" id="ARBA00022737"/>
    </source>
</evidence>
<evidence type="ECO:0000313" key="4">
    <source>
        <dbReference type="Proteomes" id="UP000308730"/>
    </source>
</evidence>
<dbReference type="InterPro" id="IPR047150">
    <property type="entry name" value="SGT"/>
</dbReference>
<keyword evidence="2" id="KW-0802">TPR repeat</keyword>
<dbReference type="PANTHER" id="PTHR45831:SF5">
    <property type="entry name" value="STI1 DOMAIN-CONTAINING PROTEIN"/>
    <property type="match status" value="1"/>
</dbReference>
<dbReference type="AlphaFoldDB" id="A0A4S4MTE1"/>
<dbReference type="Gene3D" id="1.25.40.10">
    <property type="entry name" value="Tetratricopeptide repeat domain"/>
    <property type="match status" value="1"/>
</dbReference>
<accession>A0A4S4MTE1</accession>
<dbReference type="GO" id="GO:0060090">
    <property type="term" value="F:molecular adaptor activity"/>
    <property type="evidence" value="ECO:0007669"/>
    <property type="project" value="TreeGrafter"/>
</dbReference>
<protein>
    <submittedName>
        <fullName evidence="3">Uncharacterized protein</fullName>
    </submittedName>
</protein>
<dbReference type="PANTHER" id="PTHR45831">
    <property type="entry name" value="LD24721P"/>
    <property type="match status" value="1"/>
</dbReference>
<dbReference type="EMBL" id="SGPM01000179">
    <property type="protein sequence ID" value="THH28441.1"/>
    <property type="molecule type" value="Genomic_DNA"/>
</dbReference>
<dbReference type="Proteomes" id="UP000308730">
    <property type="component" value="Unassembled WGS sequence"/>
</dbReference>